<evidence type="ECO:0000313" key="1">
    <source>
        <dbReference type="EMBL" id="MDR6866916.1"/>
    </source>
</evidence>
<dbReference type="RefSeq" id="WP_310019166.1">
    <property type="nucleotide sequence ID" value="NZ_JAVDUM010000005.1"/>
</dbReference>
<evidence type="ECO:0008006" key="3">
    <source>
        <dbReference type="Google" id="ProtNLM"/>
    </source>
</evidence>
<dbReference type="Proteomes" id="UP001259347">
    <property type="component" value="Unassembled WGS sequence"/>
</dbReference>
<organism evidence="1 2">
    <name type="scientific">Microbacterium resistens</name>
    <dbReference type="NCBI Taxonomy" id="156977"/>
    <lineage>
        <taxon>Bacteria</taxon>
        <taxon>Bacillati</taxon>
        <taxon>Actinomycetota</taxon>
        <taxon>Actinomycetes</taxon>
        <taxon>Micrococcales</taxon>
        <taxon>Microbacteriaceae</taxon>
        <taxon>Microbacterium</taxon>
    </lineage>
</organism>
<accession>A0ABU1SBI4</accession>
<protein>
    <recommendedName>
        <fullName evidence="3">Antitoxin</fullName>
    </recommendedName>
</protein>
<comment type="caution">
    <text evidence="1">The sequence shown here is derived from an EMBL/GenBank/DDBJ whole genome shotgun (WGS) entry which is preliminary data.</text>
</comment>
<proteinExistence type="predicted"/>
<reference evidence="1 2" key="1">
    <citation type="submission" date="2023-07" db="EMBL/GenBank/DDBJ databases">
        <title>Sorghum-associated microbial communities from plants grown in Nebraska, USA.</title>
        <authorList>
            <person name="Schachtman D."/>
        </authorList>
    </citation>
    <scope>NUCLEOTIDE SEQUENCE [LARGE SCALE GENOMIC DNA]</scope>
    <source>
        <strain evidence="1 2">2980</strain>
    </source>
</reference>
<evidence type="ECO:0000313" key="2">
    <source>
        <dbReference type="Proteomes" id="UP001259347"/>
    </source>
</evidence>
<sequence>MNTTIKVSVELRDRLMTQASRDGHSTIGLHLEHLADAADRQWRLESLRSAIAESSPAEIRAYADETAAWERAELTDAAS</sequence>
<name>A0ABU1SBI4_9MICO</name>
<dbReference type="EMBL" id="JAVDUM010000005">
    <property type="protein sequence ID" value="MDR6866916.1"/>
    <property type="molecule type" value="Genomic_DNA"/>
</dbReference>
<keyword evidence="2" id="KW-1185">Reference proteome</keyword>
<gene>
    <name evidence="1" type="ORF">J2Y69_001515</name>
</gene>